<evidence type="ECO:0000313" key="5">
    <source>
        <dbReference type="EMBL" id="CDS90430.1"/>
    </source>
</evidence>
<evidence type="ECO:0000256" key="1">
    <source>
        <dbReference type="SAM" id="MobiDB-lite"/>
    </source>
</evidence>
<dbReference type="EMBL" id="LK932534">
    <property type="protein sequence ID" value="CDS90225.1"/>
    <property type="molecule type" value="Genomic_DNA"/>
</dbReference>
<feature type="region of interest" description="Disordered" evidence="1">
    <location>
        <begin position="26"/>
        <end position="72"/>
    </location>
</feature>
<evidence type="ECO:0000256" key="2">
    <source>
        <dbReference type="SAM" id="SignalP"/>
    </source>
</evidence>
<evidence type="ECO:0000313" key="4">
    <source>
        <dbReference type="EMBL" id="CDS90225.1"/>
    </source>
</evidence>
<protein>
    <submittedName>
        <fullName evidence="5">Putative exported protein</fullName>
    </submittedName>
</protein>
<feature type="compositionally biased region" description="Basic and acidic residues" evidence="1">
    <location>
        <begin position="44"/>
        <end position="56"/>
    </location>
</feature>
<organism evidence="5">
    <name type="scientific">Clostridioides difficile</name>
    <name type="common">Peptoclostridium difficile</name>
    <dbReference type="NCBI Taxonomy" id="1496"/>
    <lineage>
        <taxon>Bacteria</taxon>
        <taxon>Bacillati</taxon>
        <taxon>Bacillota</taxon>
        <taxon>Clostridia</taxon>
        <taxon>Peptostreptococcales</taxon>
        <taxon>Peptostreptococcaceae</taxon>
        <taxon>Clostridioides</taxon>
    </lineage>
</organism>
<dbReference type="AlphaFoldDB" id="A0A069AHS3"/>
<dbReference type="Pfam" id="PF10646">
    <property type="entry name" value="Germane"/>
    <property type="match status" value="1"/>
</dbReference>
<reference evidence="5" key="1">
    <citation type="submission" date="2014-07" db="EMBL/GenBank/DDBJ databases">
        <authorList>
            <person name="Monot Marc"/>
        </authorList>
    </citation>
    <scope>NUCLEOTIDE SEQUENCE</scope>
    <source>
        <strain evidence="6">7032989</strain>
        <strain evidence="5">7032994</strain>
    </source>
</reference>
<gene>
    <name evidence="6" type="ORF">BN1095_1300150</name>
    <name evidence="4" type="ORF">BN1096_790104</name>
    <name evidence="5" type="ORF">BN1097_790104</name>
</gene>
<dbReference type="RefSeq" id="WP_021359968.1">
    <property type="nucleotide sequence ID" value="NZ_BBYB01000267.1"/>
</dbReference>
<feature type="domain" description="GerMN" evidence="3">
    <location>
        <begin position="97"/>
        <end position="181"/>
    </location>
</feature>
<feature type="chain" id="PRO_5013440324" evidence="2">
    <location>
        <begin position="26"/>
        <end position="191"/>
    </location>
</feature>
<sequence>MKNKKIMLVLSILSISIFAVGCTNAQNGSDSSKKETKSNTNVEQPKEENNTEKEVPNNKTKPTPKEETKTQSATIYSFDVDKTDLIENKVDLNKIDENTLFEELQKLKVVPESAKLNSFTTKDIDGVKTGILDVSSDFTKSNLGSDAETLMLDSVARTYIKNMNVEQIKITVDGSNYESGHIVLEEGDYLK</sequence>
<accession>A0A069AHS3</accession>
<name>A0A069AHS3_CLODI</name>
<evidence type="ECO:0000313" key="6">
    <source>
        <dbReference type="EMBL" id="CDS93338.1"/>
    </source>
</evidence>
<dbReference type="PROSITE" id="PS51257">
    <property type="entry name" value="PROKAR_LIPOPROTEIN"/>
    <property type="match status" value="1"/>
</dbReference>
<dbReference type="SMART" id="SM00909">
    <property type="entry name" value="Germane"/>
    <property type="match status" value="1"/>
</dbReference>
<dbReference type="EMBL" id="LK932773">
    <property type="protein sequence ID" value="CDS93338.1"/>
    <property type="molecule type" value="Genomic_DNA"/>
</dbReference>
<dbReference type="InterPro" id="IPR019606">
    <property type="entry name" value="GerMN"/>
</dbReference>
<feature type="signal peptide" evidence="2">
    <location>
        <begin position="1"/>
        <end position="25"/>
    </location>
</feature>
<evidence type="ECO:0000259" key="3">
    <source>
        <dbReference type="SMART" id="SM00909"/>
    </source>
</evidence>
<dbReference type="EMBL" id="LK932419">
    <property type="protein sequence ID" value="CDS90430.1"/>
    <property type="molecule type" value="Genomic_DNA"/>
</dbReference>
<keyword evidence="2" id="KW-0732">Signal</keyword>
<proteinExistence type="predicted"/>